<dbReference type="SUPFAM" id="SSF47240">
    <property type="entry name" value="Ferritin-like"/>
    <property type="match status" value="1"/>
</dbReference>
<evidence type="ECO:0000256" key="9">
    <source>
        <dbReference type="ARBA" id="ARBA00045964"/>
    </source>
</evidence>
<keyword evidence="4 12" id="KW-0409">Iron storage</keyword>
<comment type="similarity">
    <text evidence="3 12">Belongs to the ferritin family.</text>
</comment>
<reference evidence="14" key="1">
    <citation type="submission" date="2025-05" db="UniProtKB">
        <authorList>
            <consortium name="Ensembl"/>
        </authorList>
    </citation>
    <scope>IDENTIFICATION</scope>
</reference>
<comment type="catalytic activity">
    <reaction evidence="10">
        <text>4 Fe(2+) + O2 + 4 H(+) = 4 Fe(3+) + 2 H2O</text>
        <dbReference type="Rhea" id="RHEA:11148"/>
        <dbReference type="ChEBI" id="CHEBI:15377"/>
        <dbReference type="ChEBI" id="CHEBI:15378"/>
        <dbReference type="ChEBI" id="CHEBI:15379"/>
        <dbReference type="ChEBI" id="CHEBI:29033"/>
        <dbReference type="ChEBI" id="CHEBI:29034"/>
        <dbReference type="EC" id="1.16.3.1"/>
    </reaction>
</comment>
<protein>
    <recommendedName>
        <fullName evidence="12">Ferritin</fullName>
    </recommendedName>
</protein>
<dbReference type="SMR" id="A0A8D0Z6X8"/>
<evidence type="ECO:0000313" key="15">
    <source>
        <dbReference type="Proteomes" id="UP000694720"/>
    </source>
</evidence>
<dbReference type="Proteomes" id="UP000694724">
    <property type="component" value="Unplaced"/>
</dbReference>
<accession>A0A8D0Z6X8</accession>
<evidence type="ECO:0000256" key="4">
    <source>
        <dbReference type="ARBA" id="ARBA00022434"/>
    </source>
</evidence>
<evidence type="ECO:0000256" key="6">
    <source>
        <dbReference type="ARBA" id="ARBA00023004"/>
    </source>
</evidence>
<name>A0A8D0Z6X8_PIG</name>
<dbReference type="GO" id="GO:0006879">
    <property type="term" value="P:intracellular iron ion homeostasis"/>
    <property type="evidence" value="ECO:0007669"/>
    <property type="project" value="UniProtKB-KW"/>
</dbReference>
<dbReference type="InterPro" id="IPR009078">
    <property type="entry name" value="Ferritin-like_SF"/>
</dbReference>
<dbReference type="InterPro" id="IPR009040">
    <property type="entry name" value="Ferritin-like_diiron"/>
</dbReference>
<evidence type="ECO:0000259" key="13">
    <source>
        <dbReference type="PROSITE" id="PS50905"/>
    </source>
</evidence>
<feature type="domain" description="Ferritin-like diiron" evidence="13">
    <location>
        <begin position="11"/>
        <end position="72"/>
    </location>
</feature>
<evidence type="ECO:0000256" key="11">
    <source>
        <dbReference type="PIRSR" id="PIRSR601519-1"/>
    </source>
</evidence>
<dbReference type="InterPro" id="IPR008331">
    <property type="entry name" value="Ferritin_DPS_dom"/>
</dbReference>
<comment type="function">
    <text evidence="12">Stores iron in a soluble, non-toxic, readily available form. Important for iron homeostasis. Iron is taken up in the ferrous form and deposited as ferric hydroxides after oxidation.</text>
</comment>
<evidence type="ECO:0000256" key="8">
    <source>
        <dbReference type="ARBA" id="ARBA00044959"/>
    </source>
</evidence>
<evidence type="ECO:0000256" key="1">
    <source>
        <dbReference type="ARBA" id="ARBA00004371"/>
    </source>
</evidence>
<comment type="subcellular location">
    <subcellularLocation>
        <location evidence="2">Cytoplasmic vesicle</location>
        <location evidence="2">Autophagosome</location>
    </subcellularLocation>
    <subcellularLocation>
        <location evidence="1">Lysosome</location>
    </subcellularLocation>
</comment>
<keyword evidence="5 11" id="KW-0479">Metal-binding</keyword>
<keyword evidence="6 11" id="KW-0408">Iron</keyword>
<dbReference type="Proteomes" id="UP000694720">
    <property type="component" value="Unplaced"/>
</dbReference>
<evidence type="ECO:0000256" key="2">
    <source>
        <dbReference type="ARBA" id="ARBA00004419"/>
    </source>
</evidence>
<dbReference type="Ensembl" id="ENSSSCT00060078008.1">
    <property type="protein sequence ID" value="ENSSSCP00060033713.1"/>
    <property type="gene ID" value="ENSSSCG00060057246.1"/>
</dbReference>
<dbReference type="InterPro" id="IPR012347">
    <property type="entry name" value="Ferritin-like"/>
</dbReference>
<comment type="subunit">
    <text evidence="8">Oligomer of 24 subunits. There are two types of subunits: L (light) chain and H (heavy) chain. The major chain can be light or heavy, depending on the species and tissue type. The functional molecule forms a roughly spherical shell with a diameter of 12 nm and contains a central cavity into which the insoluble mineral iron core is deposited. Interacts with NCOA4; NCOA4 promotes targeting of the iron-binding ferritin complex to autolysosomes following starvation or iron depletion.</text>
</comment>
<evidence type="ECO:0000256" key="3">
    <source>
        <dbReference type="ARBA" id="ARBA00007513"/>
    </source>
</evidence>
<dbReference type="GO" id="GO:0008199">
    <property type="term" value="F:ferric iron binding"/>
    <property type="evidence" value="ECO:0007669"/>
    <property type="project" value="InterPro"/>
</dbReference>
<evidence type="ECO:0000256" key="12">
    <source>
        <dbReference type="RuleBase" id="RU361145"/>
    </source>
</evidence>
<dbReference type="GO" id="GO:0006826">
    <property type="term" value="P:iron ion transport"/>
    <property type="evidence" value="ECO:0007669"/>
    <property type="project" value="InterPro"/>
</dbReference>
<organism evidence="14 15">
    <name type="scientific">Sus scrofa</name>
    <name type="common">Pig</name>
    <dbReference type="NCBI Taxonomy" id="9823"/>
    <lineage>
        <taxon>Eukaryota</taxon>
        <taxon>Metazoa</taxon>
        <taxon>Chordata</taxon>
        <taxon>Craniata</taxon>
        <taxon>Vertebrata</taxon>
        <taxon>Euteleostomi</taxon>
        <taxon>Mammalia</taxon>
        <taxon>Eutheria</taxon>
        <taxon>Laurasiatheria</taxon>
        <taxon>Artiodactyla</taxon>
        <taxon>Suina</taxon>
        <taxon>Suidae</taxon>
        <taxon>Sus</taxon>
    </lineage>
</organism>
<dbReference type="InterPro" id="IPR001519">
    <property type="entry name" value="Ferritin"/>
</dbReference>
<proteinExistence type="inferred from homology"/>
<dbReference type="Proteomes" id="UP000694725">
    <property type="component" value="Unplaced"/>
</dbReference>
<evidence type="ECO:0000256" key="5">
    <source>
        <dbReference type="ARBA" id="ARBA00022723"/>
    </source>
</evidence>
<dbReference type="Ensembl" id="ENSSSCT00065035634.1">
    <property type="protein sequence ID" value="ENSSSCP00065014912.1"/>
    <property type="gene ID" value="ENSSSCG00065026512.1"/>
</dbReference>
<evidence type="ECO:0000313" key="14">
    <source>
        <dbReference type="Ensembl" id="ENSSSCP00035010674.1"/>
    </source>
</evidence>
<feature type="binding site" evidence="11">
    <location>
        <position position="28"/>
    </location>
    <ligand>
        <name>Fe cation</name>
        <dbReference type="ChEBI" id="CHEBI:24875"/>
        <label>1</label>
    </ligand>
</feature>
<dbReference type="Proteomes" id="UP000694723">
    <property type="component" value="Unplaced"/>
</dbReference>
<dbReference type="PANTHER" id="PTHR11431:SF37">
    <property type="entry name" value="FERRITIN HEAVY CHAIN"/>
    <property type="match status" value="1"/>
</dbReference>
<dbReference type="PANTHER" id="PTHR11431">
    <property type="entry name" value="FERRITIN"/>
    <property type="match status" value="1"/>
</dbReference>
<dbReference type="Ensembl" id="ENSSSCT00035027830.1">
    <property type="protein sequence ID" value="ENSSSCP00035010674.1"/>
    <property type="gene ID" value="ENSSSCG00035021354.1"/>
</dbReference>
<dbReference type="GO" id="GO:0005776">
    <property type="term" value="C:autophagosome"/>
    <property type="evidence" value="ECO:0007669"/>
    <property type="project" value="UniProtKB-SubCell"/>
</dbReference>
<dbReference type="Ensembl" id="ENSSSCT00055034587.1">
    <property type="protein sequence ID" value="ENSSSCP00055027471.1"/>
    <property type="gene ID" value="ENSSSCG00055017646.1"/>
</dbReference>
<dbReference type="GO" id="GO:0004322">
    <property type="term" value="F:ferroxidase activity"/>
    <property type="evidence" value="ECO:0007669"/>
    <property type="project" value="UniProtKB-EC"/>
</dbReference>
<evidence type="ECO:0000256" key="7">
    <source>
        <dbReference type="ARBA" id="ARBA00023228"/>
    </source>
</evidence>
<dbReference type="Pfam" id="PF00210">
    <property type="entry name" value="Ferritin"/>
    <property type="match status" value="1"/>
</dbReference>
<comment type="function">
    <text evidence="9">Stores iron in a soluble, non-toxic, readily available form. Important for iron homeostasis. Has ferroxidase activity. Iron is taken up in the ferrous form and deposited as ferric hydroxides after oxidation. Also plays a role in delivery of iron to cells. Mediates iron uptake in capsule cells of the developing kidney. Delivery to lysosomes is mediated by the cargo receptor NCOA4 for autophagic degradation and release of iron.</text>
</comment>
<dbReference type="GO" id="GO:0005764">
    <property type="term" value="C:lysosome"/>
    <property type="evidence" value="ECO:0007669"/>
    <property type="project" value="UniProtKB-SubCell"/>
</dbReference>
<dbReference type="PROSITE" id="PS50905">
    <property type="entry name" value="FERRITIN_LIKE"/>
    <property type="match status" value="1"/>
</dbReference>
<sequence>MTTLFFSQVYQNYCKDVEVAINHQINLELYASYIYLSMSYDFDCDDGGGWSGVTSLITKAVHECLGYLCLFC</sequence>
<dbReference type="AlphaFoldDB" id="A0A8D0Z6X8"/>
<keyword evidence="7" id="KW-0458">Lysosome</keyword>
<dbReference type="Gene3D" id="1.20.1260.10">
    <property type="match status" value="1"/>
</dbReference>
<evidence type="ECO:0000256" key="10">
    <source>
        <dbReference type="ARBA" id="ARBA00047990"/>
    </source>
</evidence>